<dbReference type="RefSeq" id="WP_076344154.1">
    <property type="nucleotide sequence ID" value="NZ_CP019082.1"/>
</dbReference>
<dbReference type="PANTHER" id="PTHR43167">
    <property type="entry name" value="PUTATIVE (AFU_ORTHOLOGUE AFUA_6G01830)-RELATED"/>
    <property type="match status" value="1"/>
</dbReference>
<keyword evidence="5" id="KW-1185">Reference proteome</keyword>
<evidence type="ECO:0000313" key="5">
    <source>
        <dbReference type="Proteomes" id="UP000186309"/>
    </source>
</evidence>
<evidence type="ECO:0000256" key="1">
    <source>
        <dbReference type="ARBA" id="ARBA00022603"/>
    </source>
</evidence>
<gene>
    <name evidence="4" type="ORF">BSF38_01354</name>
</gene>
<dbReference type="Gene3D" id="3.40.50.150">
    <property type="entry name" value="Vaccinia Virus protein VP39"/>
    <property type="match status" value="1"/>
</dbReference>
<evidence type="ECO:0000313" key="4">
    <source>
        <dbReference type="EMBL" id="APW59893.1"/>
    </source>
</evidence>
<dbReference type="Pfam" id="PF13578">
    <property type="entry name" value="Methyltransf_24"/>
    <property type="match status" value="1"/>
</dbReference>
<dbReference type="PANTHER" id="PTHR43167:SF1">
    <property type="entry name" value="PUTATIVE (AFU_ORTHOLOGUE AFUA_6G01830)-RELATED"/>
    <property type="match status" value="1"/>
</dbReference>
<keyword evidence="1 4" id="KW-0489">Methyltransferase</keyword>
<dbReference type="PROSITE" id="PS51682">
    <property type="entry name" value="SAM_OMT_I"/>
    <property type="match status" value="1"/>
</dbReference>
<proteinExistence type="predicted"/>
<sequence length="289" mass="32479">MLNILHRLDVTRRLGMRFRNQRELSRLRTRDTPASSAIADALHAVLTKTVSSEERRWIDRIEAIRRELRASTQPLQFMDYGAGSPAENRNAEEMYEGKEVTIGIAEACAASKPPLWCLLLFMLIRKMRPAHCLELGTNLGVSAAYLSAALQLNGSGELVTLEGARSKADLAARNFLRLGLSRVSVVVGRFQDKLDEVLTRQDRIDFAFIDGHHDEHATVDYFRKIIPFARKDTVLVFDDIAWSAGMKRAWRTISTDKRILFAVDLGLVGLCVVGEGEILGSPEQFKIRI</sequence>
<accession>A0A1U7CLY7</accession>
<dbReference type="GO" id="GO:0032259">
    <property type="term" value="P:methylation"/>
    <property type="evidence" value="ECO:0007669"/>
    <property type="project" value="UniProtKB-KW"/>
</dbReference>
<protein>
    <submittedName>
        <fullName evidence="4">Putative O-methyltransferase</fullName>
    </submittedName>
</protein>
<dbReference type="InterPro" id="IPR002935">
    <property type="entry name" value="SAM_O-MeTrfase"/>
</dbReference>
<dbReference type="InterPro" id="IPR029063">
    <property type="entry name" value="SAM-dependent_MTases_sf"/>
</dbReference>
<reference evidence="5" key="1">
    <citation type="submission" date="2016-12" db="EMBL/GenBank/DDBJ databases">
        <title>Comparative genomics of four Isosphaeraceae planctomycetes: a common pool of plasmids and glycoside hydrolase genes.</title>
        <authorList>
            <person name="Ivanova A."/>
        </authorList>
    </citation>
    <scope>NUCLEOTIDE SEQUENCE [LARGE SCALE GENOMIC DNA]</scope>
    <source>
        <strain evidence="5">PX4</strain>
    </source>
</reference>
<keyword evidence="3" id="KW-0949">S-adenosyl-L-methionine</keyword>
<evidence type="ECO:0000256" key="2">
    <source>
        <dbReference type="ARBA" id="ARBA00022679"/>
    </source>
</evidence>
<dbReference type="STRING" id="1387353.BSF38_01354"/>
<name>A0A1U7CLY7_9BACT</name>
<evidence type="ECO:0000256" key="3">
    <source>
        <dbReference type="ARBA" id="ARBA00022691"/>
    </source>
</evidence>
<organism evidence="4 5">
    <name type="scientific">Paludisphaera borealis</name>
    <dbReference type="NCBI Taxonomy" id="1387353"/>
    <lineage>
        <taxon>Bacteria</taxon>
        <taxon>Pseudomonadati</taxon>
        <taxon>Planctomycetota</taxon>
        <taxon>Planctomycetia</taxon>
        <taxon>Isosphaerales</taxon>
        <taxon>Isosphaeraceae</taxon>
        <taxon>Paludisphaera</taxon>
    </lineage>
</organism>
<dbReference type="EMBL" id="CP019082">
    <property type="protein sequence ID" value="APW59893.1"/>
    <property type="molecule type" value="Genomic_DNA"/>
</dbReference>
<dbReference type="AlphaFoldDB" id="A0A1U7CLY7"/>
<dbReference type="SUPFAM" id="SSF53335">
    <property type="entry name" value="S-adenosyl-L-methionine-dependent methyltransferases"/>
    <property type="match status" value="1"/>
</dbReference>
<dbReference type="GO" id="GO:0008171">
    <property type="term" value="F:O-methyltransferase activity"/>
    <property type="evidence" value="ECO:0007669"/>
    <property type="project" value="InterPro"/>
</dbReference>
<keyword evidence="2 4" id="KW-0808">Transferase</keyword>
<dbReference type="KEGG" id="pbor:BSF38_01354"/>
<dbReference type="Proteomes" id="UP000186309">
    <property type="component" value="Chromosome"/>
</dbReference>
<dbReference type="OrthoDB" id="240750at2"/>